<keyword evidence="2" id="KW-1185">Reference proteome</keyword>
<dbReference type="HOGENOM" id="CLU_1100950_0_0_2"/>
<evidence type="ECO:0000313" key="2">
    <source>
        <dbReference type="Proteomes" id="UP000000391"/>
    </source>
</evidence>
<sequence length="252" mass="28889">MNPHEQTSATLDDMLKEAITCPLCNTDGKIHISNIETGESTDICMFCGYNTHNEIAVDKEKDYLVKYAEYLLWNKGLDDSLKILQNLDVYNSEMLDDIWTDPDEDKVINFIDKIQTNKKSIIPQIEDRNNFKYETKSYGGYGIIHLTNDSDNSIDPTDSDNTCLDGKICIRDNDKSNMMTNDEYVTTYHLFGNPSTGVTSLVQLVNNTIVYSMPLSADKYHNEMMEKEMEKMQERGTRATLFLKLQNDIIEV</sequence>
<dbReference type="InterPro" id="IPR018247">
    <property type="entry name" value="EF_Hand_1_Ca_BS"/>
</dbReference>
<organism evidence="1 2">
    <name type="scientific">Methanohalobium evestigatum (strain ATCC BAA-1072 / DSM 3721 / NBRC 107634 / OCM 161 / Z-7303)</name>
    <dbReference type="NCBI Taxonomy" id="644295"/>
    <lineage>
        <taxon>Archaea</taxon>
        <taxon>Methanobacteriati</taxon>
        <taxon>Methanobacteriota</taxon>
        <taxon>Stenosarchaea group</taxon>
        <taxon>Methanomicrobia</taxon>
        <taxon>Methanosarcinales</taxon>
        <taxon>Methanosarcinaceae</taxon>
        <taxon>Methanohalobium</taxon>
    </lineage>
</organism>
<evidence type="ECO:0000313" key="1">
    <source>
        <dbReference type="EMBL" id="ADI74041.1"/>
    </source>
</evidence>
<proteinExistence type="predicted"/>
<dbReference type="EMBL" id="CP002069">
    <property type="protein sequence ID" value="ADI74041.1"/>
    <property type="molecule type" value="Genomic_DNA"/>
</dbReference>
<dbReference type="AlphaFoldDB" id="D7E993"/>
<dbReference type="KEGG" id="mev:Metev_1160"/>
<dbReference type="PROSITE" id="PS00018">
    <property type="entry name" value="EF_HAND_1"/>
    <property type="match status" value="1"/>
</dbReference>
<accession>D7E993</accession>
<dbReference type="Proteomes" id="UP000000391">
    <property type="component" value="Chromosome"/>
</dbReference>
<reference evidence="1 2" key="1">
    <citation type="submission" date="2010-06" db="EMBL/GenBank/DDBJ databases">
        <title>Complete sequence chromosome of Methanohalobium evestigatum Z-7303.</title>
        <authorList>
            <consortium name="US DOE Joint Genome Institute"/>
            <person name="Lucas S."/>
            <person name="Copeland A."/>
            <person name="Lapidus A."/>
            <person name="Cheng J.-F."/>
            <person name="Bruce D."/>
            <person name="Goodwin L."/>
            <person name="Pitluck S."/>
            <person name="Saunders E."/>
            <person name="Detter J.C."/>
            <person name="Han C."/>
            <person name="Tapia R."/>
            <person name="Land M."/>
            <person name="Hauser L."/>
            <person name="Kyrpides N."/>
            <person name="Mikhailova N."/>
            <person name="Sieprawska-Lupa M."/>
            <person name="Whitman W.B."/>
            <person name="Anderson I."/>
            <person name="Woyke T."/>
        </authorList>
    </citation>
    <scope>NUCLEOTIDE SEQUENCE [LARGE SCALE GENOMIC DNA]</scope>
    <source>
        <strain evidence="2">ATCC BAA-1072 / DSM 3721 / NBRC 107634 / OCM 161 / Z-7303</strain>
    </source>
</reference>
<protein>
    <submittedName>
        <fullName evidence="1">Uncharacterized protein</fullName>
    </submittedName>
</protein>
<gene>
    <name evidence="1" type="ordered locus">Metev_1160</name>
</gene>
<name>D7E993_METEZ</name>